<dbReference type="Proteomes" id="UP001286313">
    <property type="component" value="Unassembled WGS sequence"/>
</dbReference>
<comment type="similarity">
    <text evidence="16">Belongs to the NUP153 family.</text>
</comment>
<keyword evidence="12" id="KW-0238">DNA-binding</keyword>
<keyword evidence="7 20" id="KW-0863">Zinc-finger</keyword>
<dbReference type="InterPro" id="IPR013913">
    <property type="entry name" value="Nup153_N"/>
</dbReference>
<feature type="compositionally biased region" description="Basic and acidic residues" evidence="21">
    <location>
        <begin position="8"/>
        <end position="24"/>
    </location>
</feature>
<dbReference type="GO" id="GO:0008270">
    <property type="term" value="F:zinc ion binding"/>
    <property type="evidence" value="ECO:0007669"/>
    <property type="project" value="UniProtKB-KW"/>
</dbReference>
<keyword evidence="5" id="KW-0479">Metal-binding</keyword>
<dbReference type="InterPro" id="IPR026054">
    <property type="entry name" value="Nucleoporin"/>
</dbReference>
<feature type="compositionally biased region" description="Low complexity" evidence="21">
    <location>
        <begin position="1085"/>
        <end position="1101"/>
    </location>
</feature>
<feature type="region of interest" description="Disordered" evidence="21">
    <location>
        <begin position="1271"/>
        <end position="1327"/>
    </location>
</feature>
<name>A0AAE1GJ82_PETCI</name>
<evidence type="ECO:0000259" key="22">
    <source>
        <dbReference type="PROSITE" id="PS50199"/>
    </source>
</evidence>
<evidence type="ECO:0000256" key="21">
    <source>
        <dbReference type="SAM" id="MobiDB-lite"/>
    </source>
</evidence>
<evidence type="ECO:0000256" key="12">
    <source>
        <dbReference type="ARBA" id="ARBA00023125"/>
    </source>
</evidence>
<evidence type="ECO:0000256" key="10">
    <source>
        <dbReference type="ARBA" id="ARBA00022927"/>
    </source>
</evidence>
<evidence type="ECO:0000256" key="5">
    <source>
        <dbReference type="ARBA" id="ARBA00022723"/>
    </source>
</evidence>
<dbReference type="GO" id="GO:0005643">
    <property type="term" value="C:nuclear pore"/>
    <property type="evidence" value="ECO:0007669"/>
    <property type="project" value="UniProtKB-SubCell"/>
</dbReference>
<dbReference type="Gene3D" id="4.10.1060.10">
    <property type="entry name" value="Zinc finger, RanBP2-type"/>
    <property type="match status" value="3"/>
</dbReference>
<evidence type="ECO:0000256" key="3">
    <source>
        <dbReference type="ARBA" id="ARBA00004567"/>
    </source>
</evidence>
<feature type="region of interest" description="Disordered" evidence="21">
    <location>
        <begin position="713"/>
        <end position="732"/>
    </location>
</feature>
<organism evidence="23 24">
    <name type="scientific">Petrolisthes cinctipes</name>
    <name type="common">Flat porcelain crab</name>
    <dbReference type="NCBI Taxonomy" id="88211"/>
    <lineage>
        <taxon>Eukaryota</taxon>
        <taxon>Metazoa</taxon>
        <taxon>Ecdysozoa</taxon>
        <taxon>Arthropoda</taxon>
        <taxon>Crustacea</taxon>
        <taxon>Multicrustacea</taxon>
        <taxon>Malacostraca</taxon>
        <taxon>Eumalacostraca</taxon>
        <taxon>Eucarida</taxon>
        <taxon>Decapoda</taxon>
        <taxon>Pleocyemata</taxon>
        <taxon>Anomura</taxon>
        <taxon>Galatheoidea</taxon>
        <taxon>Porcellanidae</taxon>
        <taxon>Petrolisthes</taxon>
    </lineage>
</organism>
<evidence type="ECO:0000256" key="1">
    <source>
        <dbReference type="ARBA" id="ARBA00001947"/>
    </source>
</evidence>
<evidence type="ECO:0000256" key="15">
    <source>
        <dbReference type="ARBA" id="ARBA00023242"/>
    </source>
</evidence>
<feature type="region of interest" description="Disordered" evidence="21">
    <location>
        <begin position="1583"/>
        <end position="1618"/>
    </location>
</feature>
<keyword evidence="4" id="KW-0813">Transport</keyword>
<evidence type="ECO:0000256" key="8">
    <source>
        <dbReference type="ARBA" id="ARBA00022816"/>
    </source>
</evidence>
<dbReference type="InterPro" id="IPR001876">
    <property type="entry name" value="Znf_RanBP2"/>
</dbReference>
<feature type="compositionally biased region" description="Basic residues" evidence="21">
    <location>
        <begin position="1608"/>
        <end position="1618"/>
    </location>
</feature>
<dbReference type="GO" id="GO:0008139">
    <property type="term" value="F:nuclear localization sequence binding"/>
    <property type="evidence" value="ECO:0007669"/>
    <property type="project" value="TreeGrafter"/>
</dbReference>
<dbReference type="PROSITE" id="PS01358">
    <property type="entry name" value="ZF_RANBP2_1"/>
    <property type="match status" value="3"/>
</dbReference>
<feature type="domain" description="RanBP2-type" evidence="22">
    <location>
        <begin position="1139"/>
        <end position="1168"/>
    </location>
</feature>
<evidence type="ECO:0000313" key="23">
    <source>
        <dbReference type="EMBL" id="KAK3893715.1"/>
    </source>
</evidence>
<evidence type="ECO:0000256" key="7">
    <source>
        <dbReference type="ARBA" id="ARBA00022771"/>
    </source>
</evidence>
<proteinExistence type="inferred from homology"/>
<feature type="region of interest" description="Disordered" evidence="21">
    <location>
        <begin position="486"/>
        <end position="543"/>
    </location>
</feature>
<comment type="caution">
    <text evidence="23">The sequence shown here is derived from an EMBL/GenBank/DDBJ whole genome shotgun (WGS) entry which is preliminary data.</text>
</comment>
<feature type="compositionally biased region" description="Polar residues" evidence="21">
    <location>
        <begin position="284"/>
        <end position="299"/>
    </location>
</feature>
<dbReference type="PANTHER" id="PTHR23193">
    <property type="entry name" value="NUCLEAR PORE COMPLEX PROTEIN NUP"/>
    <property type="match status" value="1"/>
</dbReference>
<feature type="compositionally biased region" description="Polar residues" evidence="21">
    <location>
        <begin position="498"/>
        <end position="512"/>
    </location>
</feature>
<comment type="cofactor">
    <cofactor evidence="1">
        <name>Zn(2+)</name>
        <dbReference type="ChEBI" id="CHEBI:29105"/>
    </cofactor>
</comment>
<feature type="domain" description="RanBP2-type" evidence="22">
    <location>
        <begin position="1056"/>
        <end position="1085"/>
    </location>
</feature>
<dbReference type="EMBL" id="JAWQEG010000181">
    <property type="protein sequence ID" value="KAK3893715.1"/>
    <property type="molecule type" value="Genomic_DNA"/>
</dbReference>
<evidence type="ECO:0000256" key="20">
    <source>
        <dbReference type="PROSITE-ProRule" id="PRU00322"/>
    </source>
</evidence>
<evidence type="ECO:0000256" key="18">
    <source>
        <dbReference type="ARBA" id="ARBA00078197"/>
    </source>
</evidence>
<evidence type="ECO:0000256" key="4">
    <source>
        <dbReference type="ARBA" id="ARBA00022448"/>
    </source>
</evidence>
<feature type="compositionally biased region" description="Low complexity" evidence="21">
    <location>
        <begin position="1310"/>
        <end position="1322"/>
    </location>
</feature>
<dbReference type="GO" id="GO:0006405">
    <property type="term" value="P:RNA export from nucleus"/>
    <property type="evidence" value="ECO:0007669"/>
    <property type="project" value="TreeGrafter"/>
</dbReference>
<gene>
    <name evidence="23" type="ORF">Pcinc_002476</name>
</gene>
<feature type="compositionally biased region" description="Low complexity" evidence="21">
    <location>
        <begin position="1220"/>
        <end position="1239"/>
    </location>
</feature>
<feature type="region of interest" description="Disordered" evidence="21">
    <location>
        <begin position="898"/>
        <end position="920"/>
    </location>
</feature>
<feature type="compositionally biased region" description="Low complexity" evidence="21">
    <location>
        <begin position="175"/>
        <end position="202"/>
    </location>
</feature>
<dbReference type="Pfam" id="PF08604">
    <property type="entry name" value="Nup153"/>
    <property type="match status" value="1"/>
</dbReference>
<feature type="region of interest" description="Disordered" evidence="21">
    <location>
        <begin position="1"/>
        <end position="27"/>
    </location>
</feature>
<feature type="domain" description="RanBP2-type" evidence="22">
    <location>
        <begin position="979"/>
        <end position="1008"/>
    </location>
</feature>
<dbReference type="FunFam" id="4.10.1060.10:FF:000001">
    <property type="entry name" value="Nuclear pore complex protein Nup153"/>
    <property type="match status" value="2"/>
</dbReference>
<protein>
    <recommendedName>
        <fullName evidence="17">Nuclear pore complex protein Nup153</fullName>
    </recommendedName>
    <alternativeName>
        <fullName evidence="19">153 kDa nucleoporin</fullName>
    </alternativeName>
    <alternativeName>
        <fullName evidence="18">Nucleoporin Nup153</fullName>
    </alternativeName>
</protein>
<dbReference type="InterPro" id="IPR036443">
    <property type="entry name" value="Znf_RanBP2_sf"/>
</dbReference>
<dbReference type="GO" id="GO:0003677">
    <property type="term" value="F:DNA binding"/>
    <property type="evidence" value="ECO:0007669"/>
    <property type="project" value="UniProtKB-KW"/>
</dbReference>
<dbReference type="SUPFAM" id="SSF90209">
    <property type="entry name" value="Ran binding protein zinc finger-like"/>
    <property type="match status" value="3"/>
</dbReference>
<feature type="compositionally biased region" description="Acidic residues" evidence="21">
    <location>
        <begin position="521"/>
        <end position="533"/>
    </location>
</feature>
<evidence type="ECO:0000256" key="17">
    <source>
        <dbReference type="ARBA" id="ARBA00068609"/>
    </source>
</evidence>
<comment type="subcellular location">
    <subcellularLocation>
        <location evidence="2">Nucleus membrane</location>
    </subcellularLocation>
    <subcellularLocation>
        <location evidence="3">Nucleus</location>
        <location evidence="3">Nuclear pore complex</location>
    </subcellularLocation>
</comment>
<accession>A0AAE1GJ82</accession>
<keyword evidence="15" id="KW-0539">Nucleus</keyword>
<evidence type="ECO:0000256" key="2">
    <source>
        <dbReference type="ARBA" id="ARBA00004126"/>
    </source>
</evidence>
<feature type="region of interest" description="Disordered" evidence="21">
    <location>
        <begin position="1082"/>
        <end position="1104"/>
    </location>
</feature>
<dbReference type="SMART" id="SM00547">
    <property type="entry name" value="ZnF_RBZ"/>
    <property type="match status" value="3"/>
</dbReference>
<feature type="compositionally biased region" description="Basic and acidic residues" evidence="21">
    <location>
        <begin position="272"/>
        <end position="282"/>
    </location>
</feature>
<feature type="compositionally biased region" description="Polar residues" evidence="21">
    <location>
        <begin position="115"/>
        <end position="129"/>
    </location>
</feature>
<feature type="compositionally biased region" description="Pro residues" evidence="21">
    <location>
        <begin position="65"/>
        <end position="79"/>
    </location>
</feature>
<feature type="compositionally biased region" description="Low complexity" evidence="21">
    <location>
        <begin position="486"/>
        <end position="497"/>
    </location>
</feature>
<dbReference type="Pfam" id="PF00641">
    <property type="entry name" value="Zn_ribbon_RanBP"/>
    <property type="match status" value="3"/>
</dbReference>
<evidence type="ECO:0000256" key="6">
    <source>
        <dbReference type="ARBA" id="ARBA00022737"/>
    </source>
</evidence>
<evidence type="ECO:0000256" key="14">
    <source>
        <dbReference type="ARBA" id="ARBA00023136"/>
    </source>
</evidence>
<keyword evidence="13" id="KW-0906">Nuclear pore complex</keyword>
<evidence type="ECO:0000256" key="16">
    <source>
        <dbReference type="ARBA" id="ARBA00060842"/>
    </source>
</evidence>
<sequence>MSSGGPGKYRERKDRCNKPYDRPKGIIRRVTDSVTGLFSASWLTGWMGGEEEEEGGGGGSSQEQPPLPPAPPTTLPPPGESFIFAQPVTARRSFKPFYPEEGETESGRHMGTVNEGASTSRTNNASPTLQLMGESGGGGGSSAAVSGRRHPVLSSTPNTIFTGRTKGQLEPRPLPLLTTSTPTTGDDGSSDVSESSVDTGVDASVIPRPDERDYQREILQLDEESLQTLRDTLAKSVPAPPLSLSLPLPPITTTATSTTINATHTAILPTIEETRKRPRDLEQDQSSIRAEGSVSSKSLFSDVGDVSHSQPQPSGLASKRPRFNVSMYGSPILDEKSVLSDSFKASPFYPGKTMYGGASAYRRSRIQTRTPIQTTRTQVKAKNVDENSEDGGLSQAARRILESLEQMSTPISDAKRIPTPTAGQRGSFLDHLPGSYRVSAYHHRQQQQQQQHRRTSSSLQQSTPPVTPLLTPTKVGVQANFATSLLTNTSNNNNNNNQPLPHNNKKTTTTTVDIRGGGGGETEEEEEEAEEMEDTMKGNNGGGGGTISILRNTNTGLGTTNTNMGLGTINTNTNNMGLGTTNTNMGLGTINTNTNNMGLGTTNTNNMGLGTTNTNMGLGTINNSNNTGLGTTNTNVGLGSTLSFPSLPPTPNVGGGVVVDAPTFRFGVGATNTNNTPSPQHTPLIPFVPKPTTPSDVTCKKFSGKVKSKVVDSGRSSLRTSGIGGDDDHDVSEHPKLPSVTLTMPSLPKINLSLSMPPTTTATMLKCLGNSNNSSNSNDSSSLPGFKFSIPEIVNTDAIGDSLPSTPQFTFRSPAVVGEATGVAGIGGVTGTGIGGVTGTGVTPPSSRHSVMFNSSSPSLTPKLKANVNRVPPPSDNKVMVEGSVLDILKPKGINKSQQKFPLSTTTSTTSTSTLSNNHQDGLKMMTNKPFTPLTKSPNIVGVGAFNKSISEQSVNNLVNLVKETDKSQQGFSSTFTKSINEWDCSVCLVRNKNNVDKCVACETIKPVSNSSTSTTKLGEEKKMNAAPPVFVTSSSNSTSINSSSSVGWGDAFKKHTSEWECNTCMVRNKDTSEKCVACQTNKPTTTTSSSSSNNNNNNNTRMESGGIGVGMSEVGSKEDKSGGVGTGVGGFGSVFAKKKGEWECDTCFVRNQCEFNKCVSCETPKPGAANMSEAMTGNFKFGVNTNTTSSSSFKFGLTSNTQTDLKIAAAGAGGGGVSVVGSSSSSSSSSGGSSNSSGFSFSVSANNNNSGGSGGGGGCEDKKGLSGFKFGVPMSDKKSDASRGFNTNKRPDSTSEMSTPSTTFKVKTNTDMTTTTTNTATGIGGTGGGGAFIFGDKASTFSFSTPAINKGEAKSNFSFNVNSNKRDSSESLEPAKKVAMFGSGPTTGGINNGVANAPPLFTFGSKENKLGTGTGFGSPVTSTPPLLAFGSPAPSSNTTTTATATTTTTFQFGNSNPPVPAATAFGNPTPAFGGGVGSGVASAFGNNNTTTTSAVTVTAAAAAAAAAAASGFAFGQSSEKKSSAGFDFGQAATNTTTTTQGFNFTAATQPTQPIFQFGQSQVNSGAPTNIFQFGSTGSEVATPTNATTAFGGGENPFSAAPPPSGRVVKKAVRRSRK</sequence>
<feature type="compositionally biased region" description="Polar residues" evidence="21">
    <location>
        <begin position="153"/>
        <end position="162"/>
    </location>
</feature>
<feature type="compositionally biased region" description="Polar residues" evidence="21">
    <location>
        <begin position="1285"/>
        <end position="1308"/>
    </location>
</feature>
<evidence type="ECO:0000256" key="13">
    <source>
        <dbReference type="ARBA" id="ARBA00023132"/>
    </source>
</evidence>
<feature type="region of interest" description="Disordered" evidence="21">
    <location>
        <begin position="1219"/>
        <end position="1239"/>
    </location>
</feature>
<reference evidence="23" key="1">
    <citation type="submission" date="2023-10" db="EMBL/GenBank/DDBJ databases">
        <title>Genome assemblies of two species of porcelain crab, Petrolisthes cinctipes and Petrolisthes manimaculis (Anomura: Porcellanidae).</title>
        <authorList>
            <person name="Angst P."/>
        </authorList>
    </citation>
    <scope>NUCLEOTIDE SEQUENCE</scope>
    <source>
        <strain evidence="23">PB745_01</strain>
        <tissue evidence="23">Gill</tissue>
    </source>
</reference>
<keyword evidence="9" id="KW-0862">Zinc</keyword>
<feature type="compositionally biased region" description="Low complexity" evidence="21">
    <location>
        <begin position="903"/>
        <end position="916"/>
    </location>
</feature>
<feature type="region of interest" description="Disordered" evidence="21">
    <location>
        <begin position="373"/>
        <end position="392"/>
    </location>
</feature>
<keyword evidence="8" id="KW-0509">mRNA transport</keyword>
<keyword evidence="6" id="KW-0677">Repeat</keyword>
<dbReference type="PANTHER" id="PTHR23193:SF23">
    <property type="entry name" value="NUCLEAR PORE COMPLEX PROTEIN NUP153"/>
    <property type="match status" value="1"/>
</dbReference>
<keyword evidence="14" id="KW-0472">Membrane</keyword>
<dbReference type="GO" id="GO:0031965">
    <property type="term" value="C:nuclear membrane"/>
    <property type="evidence" value="ECO:0007669"/>
    <property type="project" value="UniProtKB-SubCell"/>
</dbReference>
<dbReference type="GO" id="GO:0051028">
    <property type="term" value="P:mRNA transport"/>
    <property type="evidence" value="ECO:0007669"/>
    <property type="project" value="UniProtKB-KW"/>
</dbReference>
<feature type="compositionally biased region" description="Low complexity" evidence="21">
    <location>
        <begin position="456"/>
        <end position="471"/>
    </location>
</feature>
<feature type="region of interest" description="Disordered" evidence="21">
    <location>
        <begin position="269"/>
        <end position="320"/>
    </location>
</feature>
<evidence type="ECO:0000256" key="11">
    <source>
        <dbReference type="ARBA" id="ARBA00023010"/>
    </source>
</evidence>
<evidence type="ECO:0000256" key="19">
    <source>
        <dbReference type="ARBA" id="ARBA00079437"/>
    </source>
</evidence>
<dbReference type="PROSITE" id="PS50199">
    <property type="entry name" value="ZF_RANBP2_2"/>
    <property type="match status" value="3"/>
</dbReference>
<keyword evidence="10" id="KW-0653">Protein transport</keyword>
<feature type="region of interest" description="Disordered" evidence="21">
    <location>
        <begin position="44"/>
        <end position="206"/>
    </location>
</feature>
<dbReference type="GO" id="GO:0017056">
    <property type="term" value="F:structural constituent of nuclear pore"/>
    <property type="evidence" value="ECO:0007669"/>
    <property type="project" value="TreeGrafter"/>
</dbReference>
<feature type="region of interest" description="Disordered" evidence="21">
    <location>
        <begin position="409"/>
        <end position="471"/>
    </location>
</feature>
<evidence type="ECO:0000313" key="24">
    <source>
        <dbReference type="Proteomes" id="UP001286313"/>
    </source>
</evidence>
<feature type="compositionally biased region" description="Basic residues" evidence="21">
    <location>
        <begin position="440"/>
        <end position="455"/>
    </location>
</feature>
<dbReference type="FunFam" id="4.10.1060.10:FF:000003">
    <property type="entry name" value="E3 SUMO-protein ligase RanBP2"/>
    <property type="match status" value="1"/>
</dbReference>
<keyword evidence="11" id="KW-0811">Translocation</keyword>
<dbReference type="GO" id="GO:0006606">
    <property type="term" value="P:protein import into nucleus"/>
    <property type="evidence" value="ECO:0007669"/>
    <property type="project" value="TreeGrafter"/>
</dbReference>
<keyword evidence="24" id="KW-1185">Reference proteome</keyword>
<evidence type="ECO:0000256" key="9">
    <source>
        <dbReference type="ARBA" id="ARBA00022833"/>
    </source>
</evidence>